<feature type="transmembrane region" description="Helical" evidence="1">
    <location>
        <begin position="89"/>
        <end position="114"/>
    </location>
</feature>
<accession>A0AAE9Z2W8</accession>
<feature type="transmembrane region" description="Helical" evidence="1">
    <location>
        <begin position="48"/>
        <end position="68"/>
    </location>
</feature>
<dbReference type="AlphaFoldDB" id="A0AAE9Z2W8"/>
<keyword evidence="3" id="KW-1185">Reference proteome</keyword>
<name>A0AAE9Z2W8_9GAMM</name>
<evidence type="ECO:0000256" key="1">
    <source>
        <dbReference type="SAM" id="Phobius"/>
    </source>
</evidence>
<sequence>MNIETVIDISKTVGFFGAGLWLGFVLYLKHKWLPYVEELLDGHRAFSFSFHFAGIGTLHYATVFLSRWHARRYGLLEKRELVPKRVQRLFIFNYGLCMASLLLFFDGAKLIYLFA</sequence>
<dbReference type="Proteomes" id="UP000032352">
    <property type="component" value="Chromosome"/>
</dbReference>
<dbReference type="KEGG" id="tvd:SG34_023180"/>
<keyword evidence="1" id="KW-0472">Membrane</keyword>
<proteinExistence type="predicted"/>
<dbReference type="EMBL" id="CP059733">
    <property type="protein sequence ID" value="WDE04217.1"/>
    <property type="molecule type" value="Genomic_DNA"/>
</dbReference>
<reference evidence="2 3" key="2">
    <citation type="journal article" date="2022" name="Mar. Drugs">
        <title>Bioassay-Guided Fractionation Leads to the Detection of Cholic Acid Generated by the Rare Thalassomonas sp.</title>
        <authorList>
            <person name="Pheiffer F."/>
            <person name="Schneider Y.K."/>
            <person name="Hansen E.H."/>
            <person name="Andersen J.H."/>
            <person name="Isaksson J."/>
            <person name="Busche T."/>
            <person name="R C."/>
            <person name="Kalinowski J."/>
            <person name="Zyl L.V."/>
            <person name="Trindade M."/>
        </authorList>
    </citation>
    <scope>NUCLEOTIDE SEQUENCE [LARGE SCALE GENOMIC DNA]</scope>
    <source>
        <strain evidence="2 3">XOM25</strain>
    </source>
</reference>
<keyword evidence="1" id="KW-1133">Transmembrane helix</keyword>
<reference evidence="2 3" key="1">
    <citation type="journal article" date="2015" name="Genome Announc.">
        <title>Draft Genome Sequences of Marine Isolates of Thalassomonas viridans and Thalassomonas actiniarum.</title>
        <authorList>
            <person name="Olonade I."/>
            <person name="van Zyl L.J."/>
            <person name="Trindade M."/>
        </authorList>
    </citation>
    <scope>NUCLEOTIDE SEQUENCE [LARGE SCALE GENOMIC DNA]</scope>
    <source>
        <strain evidence="2 3">XOM25</strain>
    </source>
</reference>
<feature type="transmembrane region" description="Helical" evidence="1">
    <location>
        <begin position="12"/>
        <end position="28"/>
    </location>
</feature>
<dbReference type="RefSeq" id="WP_053046407.1">
    <property type="nucleotide sequence ID" value="NZ_CP059733.1"/>
</dbReference>
<organism evidence="2 3">
    <name type="scientific">Thalassomonas viridans</name>
    <dbReference type="NCBI Taxonomy" id="137584"/>
    <lineage>
        <taxon>Bacteria</taxon>
        <taxon>Pseudomonadati</taxon>
        <taxon>Pseudomonadota</taxon>
        <taxon>Gammaproteobacteria</taxon>
        <taxon>Alteromonadales</taxon>
        <taxon>Colwelliaceae</taxon>
        <taxon>Thalassomonas</taxon>
    </lineage>
</organism>
<evidence type="ECO:0000313" key="2">
    <source>
        <dbReference type="EMBL" id="WDE04217.1"/>
    </source>
</evidence>
<gene>
    <name evidence="2" type="ORF">SG34_023180</name>
</gene>
<protein>
    <submittedName>
        <fullName evidence="2">Uncharacterized protein</fullName>
    </submittedName>
</protein>
<evidence type="ECO:0000313" key="3">
    <source>
        <dbReference type="Proteomes" id="UP000032352"/>
    </source>
</evidence>
<keyword evidence="1" id="KW-0812">Transmembrane</keyword>